<dbReference type="STRING" id="105231.A0A1Y1I0T9"/>
<dbReference type="SMART" id="SM00256">
    <property type="entry name" value="FBOX"/>
    <property type="match status" value="1"/>
</dbReference>
<dbReference type="InterPro" id="IPR015915">
    <property type="entry name" value="Kelch-typ_b-propeller"/>
</dbReference>
<feature type="region of interest" description="Disordered" evidence="3">
    <location>
        <begin position="58"/>
        <end position="191"/>
    </location>
</feature>
<evidence type="ECO:0000256" key="2">
    <source>
        <dbReference type="ARBA" id="ARBA00022737"/>
    </source>
</evidence>
<reference evidence="5 6" key="1">
    <citation type="journal article" date="2014" name="Nat. Commun.">
        <title>Klebsormidium flaccidum genome reveals primary factors for plant terrestrial adaptation.</title>
        <authorList>
            <person name="Hori K."/>
            <person name="Maruyama F."/>
            <person name="Fujisawa T."/>
            <person name="Togashi T."/>
            <person name="Yamamoto N."/>
            <person name="Seo M."/>
            <person name="Sato S."/>
            <person name="Yamada T."/>
            <person name="Mori H."/>
            <person name="Tajima N."/>
            <person name="Moriyama T."/>
            <person name="Ikeuchi M."/>
            <person name="Watanabe M."/>
            <person name="Wada H."/>
            <person name="Kobayashi K."/>
            <person name="Saito M."/>
            <person name="Masuda T."/>
            <person name="Sasaki-Sekimoto Y."/>
            <person name="Mashiguchi K."/>
            <person name="Awai K."/>
            <person name="Shimojima M."/>
            <person name="Masuda S."/>
            <person name="Iwai M."/>
            <person name="Nobusawa T."/>
            <person name="Narise T."/>
            <person name="Kondo S."/>
            <person name="Saito H."/>
            <person name="Sato R."/>
            <person name="Murakawa M."/>
            <person name="Ihara Y."/>
            <person name="Oshima-Yamada Y."/>
            <person name="Ohtaka K."/>
            <person name="Satoh M."/>
            <person name="Sonobe K."/>
            <person name="Ishii M."/>
            <person name="Ohtani R."/>
            <person name="Kanamori-Sato M."/>
            <person name="Honoki R."/>
            <person name="Miyazaki D."/>
            <person name="Mochizuki H."/>
            <person name="Umetsu J."/>
            <person name="Higashi K."/>
            <person name="Shibata D."/>
            <person name="Kamiya Y."/>
            <person name="Sato N."/>
            <person name="Nakamura Y."/>
            <person name="Tabata S."/>
            <person name="Ida S."/>
            <person name="Kurokawa K."/>
            <person name="Ohta H."/>
        </authorList>
    </citation>
    <scope>NUCLEOTIDE SEQUENCE [LARGE SCALE GENOMIC DNA]</scope>
    <source>
        <strain evidence="5 6">NIES-2285</strain>
    </source>
</reference>
<dbReference type="Gene3D" id="2.120.10.80">
    <property type="entry name" value="Kelch-type beta propeller"/>
    <property type="match status" value="1"/>
</dbReference>
<dbReference type="AlphaFoldDB" id="A0A1Y1I0T9"/>
<evidence type="ECO:0000259" key="4">
    <source>
        <dbReference type="SMART" id="SM00256"/>
    </source>
</evidence>
<dbReference type="Pfam" id="PF00646">
    <property type="entry name" value="F-box"/>
    <property type="match status" value="1"/>
</dbReference>
<evidence type="ECO:0000256" key="1">
    <source>
        <dbReference type="ARBA" id="ARBA00022441"/>
    </source>
</evidence>
<feature type="compositionally biased region" description="Polar residues" evidence="3">
    <location>
        <begin position="477"/>
        <end position="491"/>
    </location>
</feature>
<keyword evidence="6" id="KW-1185">Reference proteome</keyword>
<feature type="compositionally biased region" description="Low complexity" evidence="3">
    <location>
        <begin position="498"/>
        <end position="509"/>
    </location>
</feature>
<feature type="region of interest" description="Disordered" evidence="3">
    <location>
        <begin position="210"/>
        <end position="362"/>
    </location>
</feature>
<dbReference type="InterPro" id="IPR006652">
    <property type="entry name" value="Kelch_1"/>
</dbReference>
<feature type="compositionally biased region" description="Low complexity" evidence="3">
    <location>
        <begin position="132"/>
        <end position="150"/>
    </location>
</feature>
<dbReference type="EMBL" id="DF237102">
    <property type="protein sequence ID" value="GAQ83582.1"/>
    <property type="molecule type" value="Genomic_DNA"/>
</dbReference>
<evidence type="ECO:0000313" key="5">
    <source>
        <dbReference type="EMBL" id="GAQ83582.1"/>
    </source>
</evidence>
<feature type="compositionally biased region" description="Low complexity" evidence="3">
    <location>
        <begin position="297"/>
        <end position="310"/>
    </location>
</feature>
<dbReference type="OrthoDB" id="45365at2759"/>
<feature type="compositionally biased region" description="Pro residues" evidence="3">
    <location>
        <begin position="311"/>
        <end position="321"/>
    </location>
</feature>
<gene>
    <name evidence="5" type="ORF">KFL_001530220</name>
</gene>
<proteinExistence type="predicted"/>
<evidence type="ECO:0000256" key="3">
    <source>
        <dbReference type="SAM" id="MobiDB-lite"/>
    </source>
</evidence>
<dbReference type="SUPFAM" id="SSF81383">
    <property type="entry name" value="F-box domain"/>
    <property type="match status" value="1"/>
</dbReference>
<feature type="compositionally biased region" description="Polar residues" evidence="3">
    <location>
        <begin position="63"/>
        <end position="76"/>
    </location>
</feature>
<keyword evidence="1" id="KW-0880">Kelch repeat</keyword>
<feature type="compositionally biased region" description="Pro residues" evidence="3">
    <location>
        <begin position="462"/>
        <end position="476"/>
    </location>
</feature>
<dbReference type="InterPro" id="IPR001810">
    <property type="entry name" value="F-box_dom"/>
</dbReference>
<dbReference type="Pfam" id="PF01344">
    <property type="entry name" value="Kelch_1"/>
    <property type="match status" value="3"/>
</dbReference>
<feature type="compositionally biased region" description="Basic and acidic residues" evidence="3">
    <location>
        <begin position="104"/>
        <end position="113"/>
    </location>
</feature>
<dbReference type="Proteomes" id="UP000054558">
    <property type="component" value="Unassembled WGS sequence"/>
</dbReference>
<dbReference type="PANTHER" id="PTHR46344:SF27">
    <property type="entry name" value="KELCH REPEAT SUPERFAMILY PROTEIN"/>
    <property type="match status" value="1"/>
</dbReference>
<dbReference type="PANTHER" id="PTHR46344">
    <property type="entry name" value="OS02G0202900 PROTEIN"/>
    <property type="match status" value="1"/>
</dbReference>
<dbReference type="SUPFAM" id="SSF117281">
    <property type="entry name" value="Kelch motif"/>
    <property type="match status" value="1"/>
</dbReference>
<dbReference type="InterPro" id="IPR036047">
    <property type="entry name" value="F-box-like_dom_sf"/>
</dbReference>
<dbReference type="OMA" id="IANITEW"/>
<evidence type="ECO:0000313" key="6">
    <source>
        <dbReference type="Proteomes" id="UP000054558"/>
    </source>
</evidence>
<dbReference type="SMART" id="SM00612">
    <property type="entry name" value="Kelch"/>
    <property type="match status" value="3"/>
</dbReference>
<accession>A0A1Y1I0T9</accession>
<sequence length="996" mass="107171">MQAVWYRDAVCLEGDVVGAVASPSCNRGSRLCLFRARTTRKASGSCIWRLAKNSYHHKRAPRQLSSPPQAFASQEQPPRMENLTLDPDLPISSTPRNPKKALKRPRDDMRDSTADVSGSVMPVPMVLDGEVDGTTGSSDGDSGQSDPSESFEQVCDRHVRRFLRANSGKGKPSTQQGLEHGDRTPSGGVFVAGVPRMFGGGNCFGRNDSIGSKSDVLSQQDPSEVLPDLPTDDPYPSSAGQPNPVQPTPNPSNLDQLTGGQPLVGQPIAGQPFPNPDLPSSDESNSGLLNPDQPAFDQPSTGQPSSGQPNQGPPNPNPSNPDQPTERPTNAPVPSPLQRSTADPIPSQGGADNPPRCLNLRGGSAELELSNVALTFALGAPESNDRQPRGFEPLDLPSSSTHGQAVMDEPKDNEEESPPSRARENFGFLRHPEALLSREPGPSTPRGGDPGASTSGGVVPGAEPPPPTVEQSPPSPDTSFDQRVEYLSQQFIDPPSNPGSSSHSAASSFDSKRTASSGGSPEDFRETSAVPRGGEPVPWRELFALLPEARGGGPRDTVMSDPNRPGQPSSSGQPGSSSQPAAGRQRSASAEQSPASSGDNSRPRISITLSPGCSPDRSIVLPGLPDDLAMLCVARVPRRVLAQVKCVSKAWAMLIRSEELYKIRGDNALSEPWLYALCESPRWGPWRVYDPVNRRWHFLRSPLPGADRQLVHAKFSTIALHEKMLVVGGCYFRSSGDPSDGTMLEMDQHALRDLRVYDPVKNRWSWAGDMNIARRSFAIGEIDGKVYVAGGLGQNGELLNSAEVYDPSTNRWTMLPSMSVARYGCAGAVLHGKLWTYAGRIHAGDENPGGWRASSSAEVFDPETATWRTVDEMWMRKDLPNPAAVLDEMLYTVDCEDDCKIKCYREATNSWFVVDQLPLPAEIKHAGSRLVAFNGELYMLGGTIFYRDGDLNRGRNVNTVEVFNPGALARGENAWRSAPNMGDGRGGIWGCAVLSL</sequence>
<name>A0A1Y1I0T9_KLENI</name>
<protein>
    <submittedName>
        <fullName evidence="5">Kelch repeat superfamily protein</fullName>
    </submittedName>
</protein>
<dbReference type="CDD" id="cd22152">
    <property type="entry name" value="F-box_AtAFR-like"/>
    <property type="match status" value="1"/>
</dbReference>
<feature type="compositionally biased region" description="Low complexity" evidence="3">
    <location>
        <begin position="566"/>
        <end position="580"/>
    </location>
</feature>
<organism evidence="5 6">
    <name type="scientific">Klebsormidium nitens</name>
    <name type="common">Green alga</name>
    <name type="synonym">Ulothrix nitens</name>
    <dbReference type="NCBI Taxonomy" id="105231"/>
    <lineage>
        <taxon>Eukaryota</taxon>
        <taxon>Viridiplantae</taxon>
        <taxon>Streptophyta</taxon>
        <taxon>Klebsormidiophyceae</taxon>
        <taxon>Klebsormidiales</taxon>
        <taxon>Klebsormidiaceae</taxon>
        <taxon>Klebsormidium</taxon>
    </lineage>
</organism>
<feature type="compositionally biased region" description="Polar residues" evidence="3">
    <location>
        <begin position="210"/>
        <end position="222"/>
    </location>
</feature>
<feature type="region of interest" description="Disordered" evidence="3">
    <location>
        <begin position="380"/>
        <end position="610"/>
    </location>
</feature>
<keyword evidence="2" id="KW-0677">Repeat</keyword>
<feature type="compositionally biased region" description="Polar residues" evidence="3">
    <location>
        <begin position="586"/>
        <end position="600"/>
    </location>
</feature>
<feature type="domain" description="F-box" evidence="4">
    <location>
        <begin position="624"/>
        <end position="664"/>
    </location>
</feature>